<name>A0A9P1IU08_9PELO</name>
<evidence type="ECO:0000256" key="1">
    <source>
        <dbReference type="ARBA" id="ARBA00004906"/>
    </source>
</evidence>
<keyword evidence="5" id="KW-0862">Zinc</keyword>
<protein>
    <recommendedName>
        <fullName evidence="8">IBR domain-containing protein</fullName>
    </recommendedName>
</protein>
<dbReference type="SUPFAM" id="SSF57850">
    <property type="entry name" value="RING/U-box"/>
    <property type="match status" value="2"/>
</dbReference>
<evidence type="ECO:0000256" key="5">
    <source>
        <dbReference type="ARBA" id="ARBA00022833"/>
    </source>
</evidence>
<evidence type="ECO:0000313" key="10">
    <source>
        <dbReference type="Proteomes" id="UP001152747"/>
    </source>
</evidence>
<dbReference type="InterPro" id="IPR017907">
    <property type="entry name" value="Znf_RING_CS"/>
</dbReference>
<comment type="caution">
    <text evidence="9">The sequence shown here is derived from an EMBL/GenBank/DDBJ whole genome shotgun (WGS) entry which is preliminary data.</text>
</comment>
<dbReference type="CDD" id="cd20336">
    <property type="entry name" value="Rcat_RBR"/>
    <property type="match status" value="1"/>
</dbReference>
<feature type="transmembrane region" description="Helical" evidence="7">
    <location>
        <begin position="189"/>
        <end position="209"/>
    </location>
</feature>
<accession>A0A9P1IU08</accession>
<evidence type="ECO:0000256" key="6">
    <source>
        <dbReference type="SAM" id="MobiDB-lite"/>
    </source>
</evidence>
<sequence>MSACETCRKTDDVKIILRQCGHIICLPCILDYLKHKIILEGEPRIKCLKVDCMQPIHQNDINAVLDEKEAALEHYMSIDNRRYLQFKQNKHSIYKALPTDEIKRCPLCRSIYMKEPGCHFVTCANSACGLAFCWTCEKPVPRPVSHFTGLKARACRLGYLDYERLLNCLRYVLDINFIALWAFLPVVYFLAYLFIPIAIFFTIPISIIYEIWRDAKVSRTFWIALIPLMMKSILSLIFALLLSIPVTFGSILMGFFVSGFYGMYCMLKSVPFLCSGNRIGTILCVMRWCGRIFRIGPYGQLLDEARANQKAAILKMEDQLDDFENAVQDDVESTTKIEKETETSKISKK</sequence>
<dbReference type="Proteomes" id="UP001152747">
    <property type="component" value="Unassembled WGS sequence"/>
</dbReference>
<feature type="compositionally biased region" description="Basic and acidic residues" evidence="6">
    <location>
        <begin position="333"/>
        <end position="349"/>
    </location>
</feature>
<feature type="region of interest" description="Disordered" evidence="6">
    <location>
        <begin position="329"/>
        <end position="349"/>
    </location>
</feature>
<evidence type="ECO:0000313" key="9">
    <source>
        <dbReference type="EMBL" id="CAI5450172.1"/>
    </source>
</evidence>
<evidence type="ECO:0000256" key="4">
    <source>
        <dbReference type="ARBA" id="ARBA00022786"/>
    </source>
</evidence>
<dbReference type="InterPro" id="IPR013083">
    <property type="entry name" value="Znf_RING/FYVE/PHD"/>
</dbReference>
<keyword evidence="4" id="KW-0833">Ubl conjugation pathway</keyword>
<keyword evidence="10" id="KW-1185">Reference proteome</keyword>
<dbReference type="InterPro" id="IPR051628">
    <property type="entry name" value="LUBAC_E3_Ligases"/>
</dbReference>
<dbReference type="GO" id="GO:0008270">
    <property type="term" value="F:zinc ion binding"/>
    <property type="evidence" value="ECO:0007669"/>
    <property type="project" value="UniProtKB-KW"/>
</dbReference>
<dbReference type="EMBL" id="CANHGI010000005">
    <property type="protein sequence ID" value="CAI5450172.1"/>
    <property type="molecule type" value="Genomic_DNA"/>
</dbReference>
<keyword evidence="3" id="KW-0863">Zinc-finger</keyword>
<dbReference type="PROSITE" id="PS00518">
    <property type="entry name" value="ZF_RING_1"/>
    <property type="match status" value="1"/>
</dbReference>
<gene>
    <name evidence="9" type="ORF">CAMP_LOCUS12809</name>
</gene>
<evidence type="ECO:0000256" key="7">
    <source>
        <dbReference type="SAM" id="Phobius"/>
    </source>
</evidence>
<dbReference type="AlphaFoldDB" id="A0A9P1IU08"/>
<dbReference type="Pfam" id="PF01485">
    <property type="entry name" value="IBR"/>
    <property type="match status" value="1"/>
</dbReference>
<dbReference type="Gene3D" id="3.30.40.10">
    <property type="entry name" value="Zinc/RING finger domain, C3HC4 (zinc finger)"/>
    <property type="match status" value="1"/>
</dbReference>
<feature type="domain" description="IBR" evidence="8">
    <location>
        <begin position="99"/>
        <end position="140"/>
    </location>
</feature>
<dbReference type="OrthoDB" id="10009520at2759"/>
<keyword evidence="7" id="KW-0812">Transmembrane</keyword>
<keyword evidence="7" id="KW-0472">Membrane</keyword>
<keyword evidence="7" id="KW-1133">Transmembrane helix</keyword>
<comment type="pathway">
    <text evidence="1">Protein modification; protein ubiquitination.</text>
</comment>
<evidence type="ECO:0000256" key="3">
    <source>
        <dbReference type="ARBA" id="ARBA00022771"/>
    </source>
</evidence>
<feature type="transmembrane region" description="Helical" evidence="7">
    <location>
        <begin position="248"/>
        <end position="267"/>
    </location>
</feature>
<feature type="transmembrane region" description="Helical" evidence="7">
    <location>
        <begin position="221"/>
        <end position="242"/>
    </location>
</feature>
<dbReference type="Gene3D" id="1.20.120.1750">
    <property type="match status" value="1"/>
</dbReference>
<evidence type="ECO:0000256" key="2">
    <source>
        <dbReference type="ARBA" id="ARBA00022723"/>
    </source>
</evidence>
<reference evidence="9" key="1">
    <citation type="submission" date="2022-11" db="EMBL/GenBank/DDBJ databases">
        <authorList>
            <person name="Kikuchi T."/>
        </authorList>
    </citation>
    <scope>NUCLEOTIDE SEQUENCE</scope>
    <source>
        <strain evidence="9">PS1010</strain>
    </source>
</reference>
<dbReference type="PANTHER" id="PTHR22770">
    <property type="entry name" value="UBIQUITIN CONJUGATING ENZYME 7 INTERACTING PROTEIN-RELATED"/>
    <property type="match status" value="1"/>
</dbReference>
<organism evidence="9 10">
    <name type="scientific">Caenorhabditis angaria</name>
    <dbReference type="NCBI Taxonomy" id="860376"/>
    <lineage>
        <taxon>Eukaryota</taxon>
        <taxon>Metazoa</taxon>
        <taxon>Ecdysozoa</taxon>
        <taxon>Nematoda</taxon>
        <taxon>Chromadorea</taxon>
        <taxon>Rhabditida</taxon>
        <taxon>Rhabditina</taxon>
        <taxon>Rhabditomorpha</taxon>
        <taxon>Rhabditoidea</taxon>
        <taxon>Rhabditidae</taxon>
        <taxon>Peloderinae</taxon>
        <taxon>Caenorhabditis</taxon>
    </lineage>
</organism>
<evidence type="ECO:0000259" key="8">
    <source>
        <dbReference type="Pfam" id="PF01485"/>
    </source>
</evidence>
<feature type="transmembrane region" description="Helical" evidence="7">
    <location>
        <begin position="165"/>
        <end position="183"/>
    </location>
</feature>
<keyword evidence="2" id="KW-0479">Metal-binding</keyword>
<dbReference type="InterPro" id="IPR002867">
    <property type="entry name" value="IBR_dom"/>
</dbReference>
<proteinExistence type="predicted"/>